<feature type="chain" id="PRO_5039345366" evidence="5">
    <location>
        <begin position="33"/>
        <end position="465"/>
    </location>
</feature>
<gene>
    <name evidence="6" type="ORF">GCM10011612_16020</name>
</gene>
<reference evidence="6" key="1">
    <citation type="journal article" date="2014" name="Int. J. Syst. Evol. Microbiol.">
        <title>Complete genome sequence of Corynebacterium casei LMG S-19264T (=DSM 44701T), isolated from a smear-ripened cheese.</title>
        <authorList>
            <consortium name="US DOE Joint Genome Institute (JGI-PGF)"/>
            <person name="Walter F."/>
            <person name="Albersmeier A."/>
            <person name="Kalinowski J."/>
            <person name="Ruckert C."/>
        </authorList>
    </citation>
    <scope>NUCLEOTIDE SEQUENCE</scope>
    <source>
        <strain evidence="6">CGMCC 4.7372</strain>
    </source>
</reference>
<keyword evidence="7" id="KW-1185">Reference proteome</keyword>
<dbReference type="OrthoDB" id="1650177at2"/>
<reference evidence="6" key="2">
    <citation type="submission" date="2020-09" db="EMBL/GenBank/DDBJ databases">
        <authorList>
            <person name="Sun Q."/>
            <person name="Zhou Y."/>
        </authorList>
    </citation>
    <scope>NUCLEOTIDE SEQUENCE</scope>
    <source>
        <strain evidence="6">CGMCC 4.7372</strain>
    </source>
</reference>
<dbReference type="PANTHER" id="PTHR43649:SF31">
    <property type="entry name" value="SN-GLYCEROL-3-PHOSPHATE-BINDING PERIPLASMIC PROTEIN UGPB"/>
    <property type="match status" value="1"/>
</dbReference>
<dbReference type="Gene3D" id="3.40.190.10">
    <property type="entry name" value="Periplasmic binding protein-like II"/>
    <property type="match status" value="1"/>
</dbReference>
<evidence type="ECO:0000256" key="3">
    <source>
        <dbReference type="ARBA" id="ARBA00022448"/>
    </source>
</evidence>
<dbReference type="InterPro" id="IPR006059">
    <property type="entry name" value="SBP"/>
</dbReference>
<evidence type="ECO:0000313" key="7">
    <source>
        <dbReference type="Proteomes" id="UP000614239"/>
    </source>
</evidence>
<sequence>MTTSSLPILRSALSRRSLLCGLASGAAAMTLAACSGSRGSDSSTVEYWLWDSAQLPAYQACADAFKAKTGITVNITQIGWDDYWTKLTAGFIADTAPDVFTDHIAKFAQFVDLDVLLPLDEQAAWSDVDTEAFQDGLIDLWKGDDGHQYGCPKDWDTEAVFYNRTMLADAGLSEKDLEGWSWNLTDGGSFERILARLTIDKNGVRGDEPGFDPRNVAVYATGIADEGSSDGQTQWSPFTGSVGEWRYTDKETWGTHYRYDEKQFQDTLDWYFGLIDKGYMAPAGTFAKGNGTDVQLASGSIALCIAGAWMFNTYAKMEIDVGIAAHPVGPNGKSVSLMNGLGDSIVKKSKNIEGASKWVAFLGTREAQDIVASYGIVFPAITSSTEKAVEVFEKTGLSTKPFTSYLEEDGGGTFYFPLTYFGADVNAIIKPGVADVYVNRVPASTLTEYNEQVNLLFETSKKEKG</sequence>
<dbReference type="Pfam" id="PF13416">
    <property type="entry name" value="SBP_bac_8"/>
    <property type="match status" value="1"/>
</dbReference>
<dbReference type="PROSITE" id="PS51318">
    <property type="entry name" value="TAT"/>
    <property type="match status" value="1"/>
</dbReference>
<evidence type="ECO:0000256" key="4">
    <source>
        <dbReference type="ARBA" id="ARBA00022729"/>
    </source>
</evidence>
<dbReference type="AlphaFoldDB" id="A0A8H9H9P5"/>
<evidence type="ECO:0000256" key="5">
    <source>
        <dbReference type="SAM" id="SignalP"/>
    </source>
</evidence>
<keyword evidence="3" id="KW-0813">Transport</keyword>
<dbReference type="InterPro" id="IPR050490">
    <property type="entry name" value="Bact_solute-bd_prot1"/>
</dbReference>
<evidence type="ECO:0000256" key="2">
    <source>
        <dbReference type="ARBA" id="ARBA00008520"/>
    </source>
</evidence>
<feature type="signal peptide" evidence="5">
    <location>
        <begin position="1"/>
        <end position="32"/>
    </location>
</feature>
<dbReference type="GO" id="GO:0030313">
    <property type="term" value="C:cell envelope"/>
    <property type="evidence" value="ECO:0007669"/>
    <property type="project" value="UniProtKB-SubCell"/>
</dbReference>
<organism evidence="6 7">
    <name type="scientific">Actinomyces gaoshouyii</name>
    <dbReference type="NCBI Taxonomy" id="1960083"/>
    <lineage>
        <taxon>Bacteria</taxon>
        <taxon>Bacillati</taxon>
        <taxon>Actinomycetota</taxon>
        <taxon>Actinomycetes</taxon>
        <taxon>Actinomycetales</taxon>
        <taxon>Actinomycetaceae</taxon>
        <taxon>Actinomyces</taxon>
    </lineage>
</organism>
<keyword evidence="4 5" id="KW-0732">Signal</keyword>
<dbReference type="CDD" id="cd13585">
    <property type="entry name" value="PBP2_TMBP_like"/>
    <property type="match status" value="1"/>
</dbReference>
<name>A0A8H9H9P5_9ACTO</name>
<proteinExistence type="inferred from homology"/>
<dbReference type="EMBL" id="BMNJ01000005">
    <property type="protein sequence ID" value="GGO99236.1"/>
    <property type="molecule type" value="Genomic_DNA"/>
</dbReference>
<dbReference type="PANTHER" id="PTHR43649">
    <property type="entry name" value="ARABINOSE-BINDING PROTEIN-RELATED"/>
    <property type="match status" value="1"/>
</dbReference>
<dbReference type="RefSeq" id="WP_080463131.1">
    <property type="nucleotide sequence ID" value="NZ_BMNJ01000005.1"/>
</dbReference>
<accession>A0A8H9H9P5</accession>
<comment type="subcellular location">
    <subcellularLocation>
        <location evidence="1">Cell envelope</location>
    </subcellularLocation>
</comment>
<evidence type="ECO:0000256" key="1">
    <source>
        <dbReference type="ARBA" id="ARBA00004196"/>
    </source>
</evidence>
<comment type="similarity">
    <text evidence="2">Belongs to the bacterial solute-binding protein 1 family.</text>
</comment>
<dbReference type="SUPFAM" id="SSF53850">
    <property type="entry name" value="Periplasmic binding protein-like II"/>
    <property type="match status" value="1"/>
</dbReference>
<dbReference type="InterPro" id="IPR006311">
    <property type="entry name" value="TAT_signal"/>
</dbReference>
<dbReference type="Proteomes" id="UP000614239">
    <property type="component" value="Unassembled WGS sequence"/>
</dbReference>
<evidence type="ECO:0000313" key="6">
    <source>
        <dbReference type="EMBL" id="GGO99236.1"/>
    </source>
</evidence>
<protein>
    <submittedName>
        <fullName evidence="6">Sugar ABC transporter substrate-binding protein</fullName>
    </submittedName>
</protein>
<comment type="caution">
    <text evidence="6">The sequence shown here is derived from an EMBL/GenBank/DDBJ whole genome shotgun (WGS) entry which is preliminary data.</text>
</comment>